<feature type="repeat" description="WD" evidence="8">
    <location>
        <begin position="157"/>
        <end position="190"/>
    </location>
</feature>
<comment type="similarity">
    <text evidence="5">Belongs to the DPH7 family.</text>
</comment>
<keyword evidence="4" id="KW-0378">Hydrolase</keyword>
<comment type="caution">
    <text evidence="12">The sequence shown here is derived from an EMBL/GenBank/DDBJ whole genome shotgun (WGS) entry which is preliminary data.</text>
</comment>
<keyword evidence="3" id="KW-0677">Repeat</keyword>
<dbReference type="GO" id="GO:0017183">
    <property type="term" value="P:protein histidyl modification to diphthamide"/>
    <property type="evidence" value="ECO:0007669"/>
    <property type="project" value="TreeGrafter"/>
</dbReference>
<dbReference type="Pfam" id="PF17682">
    <property type="entry name" value="Tau95_N"/>
    <property type="match status" value="1"/>
</dbReference>
<dbReference type="GO" id="GO:0005737">
    <property type="term" value="C:cytoplasm"/>
    <property type="evidence" value="ECO:0007669"/>
    <property type="project" value="TreeGrafter"/>
</dbReference>
<dbReference type="GO" id="GO:0061685">
    <property type="term" value="F:diphthine methylesterase activity"/>
    <property type="evidence" value="ECO:0007669"/>
    <property type="project" value="UniProtKB-EC"/>
</dbReference>
<dbReference type="PANTHER" id="PTHR46042:SF1">
    <property type="entry name" value="DIPHTHINE METHYLTRANSFERASE"/>
    <property type="match status" value="1"/>
</dbReference>
<comment type="pathway">
    <text evidence="1">Protein modification; peptidyl-diphthamide biosynthesis.</text>
</comment>
<feature type="compositionally biased region" description="Low complexity" evidence="9">
    <location>
        <begin position="653"/>
        <end position="663"/>
    </location>
</feature>
<evidence type="ECO:0000313" key="12">
    <source>
        <dbReference type="EMBL" id="PVV04817.1"/>
    </source>
</evidence>
<protein>
    <recommendedName>
        <fullName evidence="6">methylated diphthine methylhydrolase</fullName>
        <ecNumber evidence="6">3.1.1.97</ecNumber>
    </recommendedName>
</protein>
<evidence type="ECO:0000256" key="9">
    <source>
        <dbReference type="SAM" id="MobiDB-lite"/>
    </source>
</evidence>
<organism evidence="12 13">
    <name type="scientific">Smittium megazygosporum</name>
    <dbReference type="NCBI Taxonomy" id="133381"/>
    <lineage>
        <taxon>Eukaryota</taxon>
        <taxon>Fungi</taxon>
        <taxon>Fungi incertae sedis</taxon>
        <taxon>Zoopagomycota</taxon>
        <taxon>Kickxellomycotina</taxon>
        <taxon>Harpellomycetes</taxon>
        <taxon>Harpellales</taxon>
        <taxon>Legeriomycetaceae</taxon>
        <taxon>Smittium</taxon>
    </lineage>
</organism>
<proteinExistence type="inferred from homology"/>
<evidence type="ECO:0000256" key="6">
    <source>
        <dbReference type="ARBA" id="ARBA00039131"/>
    </source>
</evidence>
<name>A0A2T9ZJX0_9FUNG</name>
<comment type="catalytic activity">
    <reaction evidence="7">
        <text>diphthine methyl ester-[translation elongation factor 2] + H2O = diphthine-[translation elongation factor 2] + methanol + H(+)</text>
        <dbReference type="Rhea" id="RHEA:42656"/>
        <dbReference type="Rhea" id="RHEA-COMP:10172"/>
        <dbReference type="Rhea" id="RHEA-COMP:10173"/>
        <dbReference type="ChEBI" id="CHEBI:15377"/>
        <dbReference type="ChEBI" id="CHEBI:15378"/>
        <dbReference type="ChEBI" id="CHEBI:17790"/>
        <dbReference type="ChEBI" id="CHEBI:79005"/>
        <dbReference type="ChEBI" id="CHEBI:82696"/>
        <dbReference type="EC" id="3.1.1.97"/>
    </reaction>
</comment>
<feature type="domain" description="Transcription factor IIIC subunit Tfc1/Sfc1 triple barrel" evidence="11">
    <location>
        <begin position="303"/>
        <end position="409"/>
    </location>
</feature>
<evidence type="ECO:0000256" key="4">
    <source>
        <dbReference type="ARBA" id="ARBA00022801"/>
    </source>
</evidence>
<dbReference type="EMBL" id="MBFS01000075">
    <property type="protein sequence ID" value="PVV04817.1"/>
    <property type="molecule type" value="Genomic_DNA"/>
</dbReference>
<dbReference type="AlphaFoldDB" id="A0A2T9ZJX0"/>
<evidence type="ECO:0000313" key="13">
    <source>
        <dbReference type="Proteomes" id="UP000245609"/>
    </source>
</evidence>
<dbReference type="Pfam" id="PF09734">
    <property type="entry name" value="Tau95"/>
    <property type="match status" value="1"/>
</dbReference>
<dbReference type="InterPro" id="IPR042536">
    <property type="entry name" value="TFIIIC_tauA_Sfc1"/>
</dbReference>
<dbReference type="SMART" id="SM00320">
    <property type="entry name" value="WD40"/>
    <property type="match status" value="3"/>
</dbReference>
<feature type="compositionally biased region" description="Basic and acidic residues" evidence="9">
    <location>
        <begin position="679"/>
        <end position="690"/>
    </location>
</feature>
<dbReference type="Gene3D" id="2.130.10.10">
    <property type="entry name" value="YVTN repeat-like/Quinoprotein amine dehydrogenase"/>
    <property type="match status" value="1"/>
</dbReference>
<dbReference type="STRING" id="133381.A0A2T9ZJX0"/>
<dbReference type="InterPro" id="IPR052415">
    <property type="entry name" value="Diphthine_MTase"/>
</dbReference>
<accession>A0A2T9ZJX0</accession>
<feature type="region of interest" description="Disordered" evidence="9">
    <location>
        <begin position="651"/>
        <end position="690"/>
    </location>
</feature>
<dbReference type="PROSITE" id="PS50082">
    <property type="entry name" value="WD_REPEATS_2"/>
    <property type="match status" value="1"/>
</dbReference>
<dbReference type="InterPro" id="IPR001680">
    <property type="entry name" value="WD40_rpt"/>
</dbReference>
<dbReference type="Proteomes" id="UP000245609">
    <property type="component" value="Unassembled WGS sequence"/>
</dbReference>
<evidence type="ECO:0000256" key="5">
    <source>
        <dbReference type="ARBA" id="ARBA00038092"/>
    </source>
</evidence>
<keyword evidence="13" id="KW-1185">Reference proteome</keyword>
<evidence type="ECO:0000256" key="1">
    <source>
        <dbReference type="ARBA" id="ARBA00005156"/>
    </source>
</evidence>
<feature type="compositionally biased region" description="Acidic residues" evidence="9">
    <location>
        <begin position="664"/>
        <end position="678"/>
    </location>
</feature>
<dbReference type="InterPro" id="IPR019136">
    <property type="entry name" value="TF_IIIC_su-5_HTH"/>
</dbReference>
<sequence>MDQIKVPEPIDSLILPYTADCVETFPFELKQDSKDNSGFKGRFVLGMYQLVSGETTDKDTRIGQLKVLDFFDNKDSSQDNFDVQIATSYNDGSLSVYKLENTGELEPVCSTKGHDFEAWICAFDYHNPSTIYSGGDDGILKKWDIRASSSFQISSISKKHFAGVCSIQSHPFVENIVATGSYDETVNIWDQRNFKSPLLECNVGGGVWRLKWHPRDPSLLLAAAMHNGVHVLQIDSITQGLTETNQPTQIKTLAHFDKHTSMAYGADWGYSPATNEENDLVDTKDKEFVAAPQYSIPETEFLVIEYPGYVKNNSKAYETLGGLDKISEPLVSLYCSDLELRFVPEDPFCNPLIGVLTNTTNLVLKLSRKVKKYKDGRIEELDPEKKWDIKALGSAKKTFRFRGIADYQYHFEQGDPIVNFINSAKKLDDDNSTSALLDEMINSKGTFPQIPIPFFFKVSQPLHYNYRDHSKVKESFIEKDGELIPHSTVLDLPEDYKNKIIKISFDAIDVPTESLTVYKELKNESAKKVLEIINKKFQDRPIWPRYELVKLLPEYTRKNFVFIRCLFAYYVHSGPWRDLWIRFGYDPRVHQEDYIYQQISTRNMYSEFITRRNKVLSNKGGIRNESSSEDDLAEKVKDIFKLDKTKAIEKQNKSNNLNSQNSIDSEEDVNSSDNDEDKETMNTKDSSSKKTDLSVNDVIDKVYEIYGIHYGNSQLCSIKIPRIQKLISNPSVLQDVCTKESGWLKPQVHTFLRNFVRSKLDSVIQSFPGIEKSQVFGYSSGIDSDINAYIL</sequence>
<dbReference type="OrthoDB" id="5598268at2759"/>
<dbReference type="Pfam" id="PF00400">
    <property type="entry name" value="WD40"/>
    <property type="match status" value="2"/>
</dbReference>
<evidence type="ECO:0000256" key="2">
    <source>
        <dbReference type="ARBA" id="ARBA00022574"/>
    </source>
</evidence>
<feature type="domain" description="Transcription factor IIIC subunit 5 HTH" evidence="10">
    <location>
        <begin position="450"/>
        <end position="602"/>
    </location>
</feature>
<evidence type="ECO:0000256" key="3">
    <source>
        <dbReference type="ARBA" id="ARBA00022737"/>
    </source>
</evidence>
<evidence type="ECO:0000256" key="8">
    <source>
        <dbReference type="PROSITE-ProRule" id="PRU00221"/>
    </source>
</evidence>
<reference evidence="12 13" key="1">
    <citation type="journal article" date="2018" name="MBio">
        <title>Comparative Genomics Reveals the Core Gene Toolbox for the Fungus-Insect Symbiosis.</title>
        <authorList>
            <person name="Wang Y."/>
            <person name="Stata M."/>
            <person name="Wang W."/>
            <person name="Stajich J.E."/>
            <person name="White M.M."/>
            <person name="Moncalvo J.M."/>
        </authorList>
    </citation>
    <scope>NUCLEOTIDE SEQUENCE [LARGE SCALE GENOMIC DNA]</scope>
    <source>
        <strain evidence="12 13">SC-DP-2</strain>
    </source>
</reference>
<evidence type="ECO:0000259" key="11">
    <source>
        <dbReference type="Pfam" id="PF17682"/>
    </source>
</evidence>
<keyword evidence="2 8" id="KW-0853">WD repeat</keyword>
<dbReference type="InterPro" id="IPR036322">
    <property type="entry name" value="WD40_repeat_dom_sf"/>
</dbReference>
<evidence type="ECO:0000259" key="10">
    <source>
        <dbReference type="Pfam" id="PF09734"/>
    </source>
</evidence>
<dbReference type="PANTHER" id="PTHR46042">
    <property type="entry name" value="DIPHTHINE METHYLTRANSFERASE"/>
    <property type="match status" value="1"/>
</dbReference>
<dbReference type="InterPro" id="IPR015943">
    <property type="entry name" value="WD40/YVTN_repeat-like_dom_sf"/>
</dbReference>
<dbReference type="SUPFAM" id="SSF50978">
    <property type="entry name" value="WD40 repeat-like"/>
    <property type="match status" value="1"/>
</dbReference>
<dbReference type="EC" id="3.1.1.97" evidence="6"/>
<gene>
    <name evidence="12" type="ORF">BB560_000673</name>
</gene>
<evidence type="ECO:0000256" key="7">
    <source>
        <dbReference type="ARBA" id="ARBA00047551"/>
    </source>
</evidence>
<dbReference type="Gene3D" id="3.30.200.160">
    <property type="entry name" value="TFIIIC, subcomplex tauA, subunit Sfc1, barrel domain"/>
    <property type="match status" value="1"/>
</dbReference>
<dbReference type="InterPro" id="IPR041499">
    <property type="entry name" value="Tfc1/Sfc1_N"/>
</dbReference>